<name>A0ACB5TQU6_AMBMO</name>
<protein>
    <submittedName>
        <fullName evidence="1">Unnamed protein product</fullName>
    </submittedName>
</protein>
<organism evidence="1 2">
    <name type="scientific">Ambrosiozyma monospora</name>
    <name type="common">Yeast</name>
    <name type="synonym">Endomycopsis monosporus</name>
    <dbReference type="NCBI Taxonomy" id="43982"/>
    <lineage>
        <taxon>Eukaryota</taxon>
        <taxon>Fungi</taxon>
        <taxon>Dikarya</taxon>
        <taxon>Ascomycota</taxon>
        <taxon>Saccharomycotina</taxon>
        <taxon>Pichiomycetes</taxon>
        <taxon>Pichiales</taxon>
        <taxon>Pichiaceae</taxon>
        <taxon>Ambrosiozyma</taxon>
    </lineage>
</organism>
<keyword evidence="2" id="KW-1185">Reference proteome</keyword>
<reference evidence="1" key="1">
    <citation type="submission" date="2023-04" db="EMBL/GenBank/DDBJ databases">
        <title>Ambrosiozyma monospora NBRC 10751.</title>
        <authorList>
            <person name="Ichikawa N."/>
            <person name="Sato H."/>
            <person name="Tonouchi N."/>
        </authorList>
    </citation>
    <scope>NUCLEOTIDE SEQUENCE</scope>
    <source>
        <strain evidence="1">NBRC 10751</strain>
    </source>
</reference>
<evidence type="ECO:0000313" key="2">
    <source>
        <dbReference type="Proteomes" id="UP001165064"/>
    </source>
</evidence>
<comment type="caution">
    <text evidence="1">The sequence shown here is derived from an EMBL/GenBank/DDBJ whole genome shotgun (WGS) entry which is preliminary data.</text>
</comment>
<evidence type="ECO:0000313" key="1">
    <source>
        <dbReference type="EMBL" id="GME92999.1"/>
    </source>
</evidence>
<dbReference type="Proteomes" id="UP001165064">
    <property type="component" value="Unassembled WGS sequence"/>
</dbReference>
<dbReference type="EMBL" id="BSXS01008582">
    <property type="protein sequence ID" value="GME92999.1"/>
    <property type="molecule type" value="Genomic_DNA"/>
</dbReference>
<gene>
    <name evidence="1" type="ORF">Amon02_000921600</name>
</gene>
<accession>A0ACB5TQU6</accession>
<sequence length="395" mass="45197">MEAMALVWSKKAVFATYAWIWLCFFMLAFHSSISSNLIYLAYNQFQQAPQVTTANILATIIGGVLKLPIAKLITLWGRAEGLFVFLVIFEIGIVVLGSCKGPSSYATGYVLYWIAYNALYLIMDVFIADTSGLENRAFAFAFSTTVFIITAFTGSLAATQYIKHPGWRWGYYSFAFIMPAVFLPLIIMFKFFERKAYQKGILKKTKSGRTILQSIVHYAHEFDVIGAALLMAAFVLFLLPFSLQSYGKTQYKTAKFIVMVIIGGLLFPCFWLWERYFAKTQFIKWRLLKNKTVIGACICTAAVDFSFMCWDQYFYNFNVVVYNMSTTHAGYMTQIFNVGSCFWSVIIGIWIKIVKTFKYTALFIGFPLMIIGTDFHCFWRRNVVNLLGYGCYGCW</sequence>
<proteinExistence type="predicted"/>